<dbReference type="Proteomes" id="UP001153050">
    <property type="component" value="Unassembled WGS sequence"/>
</dbReference>
<organism evidence="1 2">
    <name type="scientific">Mesorhizobium escarrei</name>
    <dbReference type="NCBI Taxonomy" id="666018"/>
    <lineage>
        <taxon>Bacteria</taxon>
        <taxon>Pseudomonadati</taxon>
        <taxon>Pseudomonadota</taxon>
        <taxon>Alphaproteobacteria</taxon>
        <taxon>Hyphomicrobiales</taxon>
        <taxon>Phyllobacteriaceae</taxon>
        <taxon>Mesorhizobium</taxon>
    </lineage>
</organism>
<reference evidence="1 2" key="1">
    <citation type="submission" date="2022-03" db="EMBL/GenBank/DDBJ databases">
        <authorList>
            <person name="Brunel B."/>
        </authorList>
    </citation>
    <scope>NUCLEOTIDE SEQUENCE [LARGE SCALE GENOMIC DNA]</scope>
    <source>
        <strain evidence="1">STM5069sample</strain>
    </source>
</reference>
<dbReference type="EMBL" id="CAKXZT010000126">
    <property type="protein sequence ID" value="CAH2402327.1"/>
    <property type="molecule type" value="Genomic_DNA"/>
</dbReference>
<evidence type="ECO:0000313" key="1">
    <source>
        <dbReference type="EMBL" id="CAH2402327.1"/>
    </source>
</evidence>
<comment type="caution">
    <text evidence="1">The sequence shown here is derived from an EMBL/GenBank/DDBJ whole genome shotgun (WGS) entry which is preliminary data.</text>
</comment>
<evidence type="ECO:0000313" key="2">
    <source>
        <dbReference type="Proteomes" id="UP001153050"/>
    </source>
</evidence>
<sequence>MKDELRRDAWKWENCLHTSVSFLGKTLHNPVLDTHYNARMGGRNFTPQV</sequence>
<gene>
    <name evidence="1" type="ORF">MES5069_310063</name>
</gene>
<name>A0ABM9E1F0_9HYPH</name>
<accession>A0ABM9E1F0</accession>
<protein>
    <submittedName>
        <fullName evidence="1">Uncharacterized protein</fullName>
    </submittedName>
</protein>
<keyword evidence="2" id="KW-1185">Reference proteome</keyword>
<proteinExistence type="predicted"/>